<reference evidence="2" key="1">
    <citation type="submission" date="2015-09" db="EMBL/GenBank/DDBJ databases">
        <authorList>
            <consortium name="Pathogen Informatics"/>
        </authorList>
    </citation>
    <scope>NUCLEOTIDE SEQUENCE [LARGE SCALE GENOMIC DNA]</scope>
    <source>
        <strain evidence="2">Lake Konstanz</strain>
    </source>
</reference>
<dbReference type="Proteomes" id="UP000051952">
    <property type="component" value="Unassembled WGS sequence"/>
</dbReference>
<dbReference type="VEuPathDB" id="TriTrypDB:BSAL_19830"/>
<organism evidence="1 2">
    <name type="scientific">Bodo saltans</name>
    <name type="common">Flagellated protozoan</name>
    <dbReference type="NCBI Taxonomy" id="75058"/>
    <lineage>
        <taxon>Eukaryota</taxon>
        <taxon>Discoba</taxon>
        <taxon>Euglenozoa</taxon>
        <taxon>Kinetoplastea</taxon>
        <taxon>Metakinetoplastina</taxon>
        <taxon>Eubodonida</taxon>
        <taxon>Bodonidae</taxon>
        <taxon>Bodo</taxon>
    </lineage>
</organism>
<sequence>MTAWPKLSAKQKHNRMSDVVSFDAHPKLKKAVRQAEVVLRNETALNALAAIDIKTLEQFLRSPDAKVTVDRRVAVILNARALRLLWEFFDPHVDAFKKRVDTINSTASEPKPYSAHLNMRELTYRHAYAAEPGAPPGEVQHVLGRFHQQTCRTLLKHSFSVDLETP</sequence>
<evidence type="ECO:0000313" key="1">
    <source>
        <dbReference type="EMBL" id="CUG89200.1"/>
    </source>
</evidence>
<gene>
    <name evidence="1" type="ORF">BSAL_19830</name>
</gene>
<dbReference type="AlphaFoldDB" id="A0A0S4JCC8"/>
<protein>
    <submittedName>
        <fullName evidence="1">Uncharacterized protein</fullName>
    </submittedName>
</protein>
<proteinExistence type="predicted"/>
<evidence type="ECO:0000313" key="2">
    <source>
        <dbReference type="Proteomes" id="UP000051952"/>
    </source>
</evidence>
<dbReference type="EMBL" id="CYKH01001711">
    <property type="protein sequence ID" value="CUG89200.1"/>
    <property type="molecule type" value="Genomic_DNA"/>
</dbReference>
<keyword evidence="2" id="KW-1185">Reference proteome</keyword>
<accession>A0A0S4JCC8</accession>
<name>A0A0S4JCC8_BODSA</name>
<feature type="non-terminal residue" evidence="1">
    <location>
        <position position="166"/>
    </location>
</feature>